<reference evidence="2" key="1">
    <citation type="submission" date="2011-07" db="EMBL/GenBank/DDBJ databases">
        <authorList>
            <consortium name="Caenorhabditis brenneri Sequencing and Analysis Consortium"/>
            <person name="Wilson R.K."/>
        </authorList>
    </citation>
    <scope>NUCLEOTIDE SEQUENCE [LARGE SCALE GENOMIC DNA]</scope>
    <source>
        <strain evidence="2">PB2801</strain>
    </source>
</reference>
<evidence type="ECO:0000313" key="2">
    <source>
        <dbReference type="Proteomes" id="UP000008068"/>
    </source>
</evidence>
<sequence length="327" mass="36917">MEAAPKPNYIPSLQDLCLPVVIDHIQRDVYSNFPDKLTTKLSDLLFDNLHIPHLAIPEKIMEKIKKHFSISHLTLGQHNYDFFSERQRALQPQMITKLELLSLKNSLITKPNPNGKKKGTCMYYQGAVLYSEFFVGKSLNIVLFLTKNLPPECRQILEALVLQGTSVLFPQGWIRDLHKSFPALKVLDITGCSMANTEFKLLCDTYKNLTHLSIGKTKVNDLTGIEALTELTYLSLEDLEYKKEPNFYSVFLLEKLVVLDISSNTSSASTAKLLTKRKTSLSNLQFLACCGNELTDEIVGVLFQQNPKLQNMAVVSKYILKSADVLS</sequence>
<dbReference type="InterPro" id="IPR032675">
    <property type="entry name" value="LRR_dom_sf"/>
</dbReference>
<name>G0MF40_CAEBE</name>
<dbReference type="AlphaFoldDB" id="G0MF40"/>
<dbReference type="HOGENOM" id="CLU_850550_0_0_1"/>
<accession>G0MF40</accession>
<organism evidence="2">
    <name type="scientific">Caenorhabditis brenneri</name>
    <name type="common">Nematode worm</name>
    <dbReference type="NCBI Taxonomy" id="135651"/>
    <lineage>
        <taxon>Eukaryota</taxon>
        <taxon>Metazoa</taxon>
        <taxon>Ecdysozoa</taxon>
        <taxon>Nematoda</taxon>
        <taxon>Chromadorea</taxon>
        <taxon>Rhabditida</taxon>
        <taxon>Rhabditina</taxon>
        <taxon>Rhabditomorpha</taxon>
        <taxon>Rhabditoidea</taxon>
        <taxon>Rhabditidae</taxon>
        <taxon>Peloderinae</taxon>
        <taxon>Caenorhabditis</taxon>
    </lineage>
</organism>
<dbReference type="InterPro" id="IPR051341">
    <property type="entry name" value="Zyg-11_UBL_adapter"/>
</dbReference>
<dbReference type="GO" id="GO:0031462">
    <property type="term" value="C:Cul2-RING ubiquitin ligase complex"/>
    <property type="evidence" value="ECO:0007669"/>
    <property type="project" value="TreeGrafter"/>
</dbReference>
<keyword evidence="2" id="KW-1185">Reference proteome</keyword>
<gene>
    <name evidence="1" type="ORF">CAEBREN_12862</name>
</gene>
<dbReference type="PANTHER" id="PTHR12904">
    <property type="match status" value="1"/>
</dbReference>
<dbReference type="InParanoid" id="G0MF40"/>
<dbReference type="eggNOG" id="KOG3665">
    <property type="taxonomic scope" value="Eukaryota"/>
</dbReference>
<dbReference type="EMBL" id="GL379792">
    <property type="protein sequence ID" value="EGT54394.1"/>
    <property type="molecule type" value="Genomic_DNA"/>
</dbReference>
<dbReference type="Proteomes" id="UP000008068">
    <property type="component" value="Unassembled WGS sequence"/>
</dbReference>
<protein>
    <submittedName>
        <fullName evidence="1">Uncharacterized protein</fullName>
    </submittedName>
</protein>
<dbReference type="SUPFAM" id="SSF52047">
    <property type="entry name" value="RNI-like"/>
    <property type="match status" value="1"/>
</dbReference>
<evidence type="ECO:0000313" key="1">
    <source>
        <dbReference type="EMBL" id="EGT54394.1"/>
    </source>
</evidence>
<dbReference type="PANTHER" id="PTHR12904:SF28">
    <property type="entry name" value="ATP SYNTHASE SUBUNIT ALPHA-RELATED"/>
    <property type="match status" value="1"/>
</dbReference>
<proteinExistence type="predicted"/>
<dbReference type="Gene3D" id="3.80.10.10">
    <property type="entry name" value="Ribonuclease Inhibitor"/>
    <property type="match status" value="1"/>
</dbReference>